<keyword evidence="3 9" id="KW-0547">Nucleotide-binding</keyword>
<evidence type="ECO:0000256" key="4">
    <source>
        <dbReference type="ARBA" id="ARBA00022763"/>
    </source>
</evidence>
<evidence type="ECO:0000313" key="12">
    <source>
        <dbReference type="EMBL" id="RRK31544.1"/>
    </source>
</evidence>
<dbReference type="PANTHER" id="PTHR11361:SF34">
    <property type="entry name" value="DNA MISMATCH REPAIR PROTEIN MSH1, MITOCHONDRIAL"/>
    <property type="match status" value="1"/>
</dbReference>
<dbReference type="GO" id="GO:0003684">
    <property type="term" value="F:damaged DNA binding"/>
    <property type="evidence" value="ECO:0007669"/>
    <property type="project" value="UniProtKB-UniRule"/>
</dbReference>
<evidence type="ECO:0000256" key="9">
    <source>
        <dbReference type="HAMAP-Rule" id="MF_00096"/>
    </source>
</evidence>
<dbReference type="Gene3D" id="1.10.1420.10">
    <property type="match status" value="2"/>
</dbReference>
<dbReference type="InterPro" id="IPR045076">
    <property type="entry name" value="MutS"/>
</dbReference>
<evidence type="ECO:0000256" key="10">
    <source>
        <dbReference type="RuleBase" id="RU003756"/>
    </source>
</evidence>
<feature type="domain" description="DNA mismatch repair proteins mutS family" evidence="11">
    <location>
        <begin position="688"/>
        <end position="704"/>
    </location>
</feature>
<dbReference type="FunFam" id="3.40.1170.10:FF:000001">
    <property type="entry name" value="DNA mismatch repair protein MutS"/>
    <property type="match status" value="1"/>
</dbReference>
<dbReference type="InterPro" id="IPR007695">
    <property type="entry name" value="DNA_mismatch_repair_MutS-lik_N"/>
</dbReference>
<evidence type="ECO:0000256" key="3">
    <source>
        <dbReference type="ARBA" id="ARBA00022741"/>
    </source>
</evidence>
<evidence type="ECO:0000256" key="1">
    <source>
        <dbReference type="ARBA" id="ARBA00006271"/>
    </source>
</evidence>
<dbReference type="Pfam" id="PF01624">
    <property type="entry name" value="MutS_I"/>
    <property type="match status" value="1"/>
</dbReference>
<evidence type="ECO:0000313" key="13">
    <source>
        <dbReference type="Proteomes" id="UP000274920"/>
    </source>
</evidence>
<evidence type="ECO:0000256" key="2">
    <source>
        <dbReference type="ARBA" id="ARBA00021982"/>
    </source>
</evidence>
<dbReference type="GO" id="GO:0030983">
    <property type="term" value="F:mismatched DNA binding"/>
    <property type="evidence" value="ECO:0007669"/>
    <property type="project" value="InterPro"/>
</dbReference>
<dbReference type="InterPro" id="IPR007861">
    <property type="entry name" value="DNA_mismatch_repair_MutS_clamp"/>
</dbReference>
<dbReference type="EMBL" id="RHJS01000002">
    <property type="protein sequence ID" value="RRK31544.1"/>
    <property type="molecule type" value="Genomic_DNA"/>
</dbReference>
<dbReference type="SUPFAM" id="SSF55271">
    <property type="entry name" value="DNA repair protein MutS, domain I"/>
    <property type="match status" value="1"/>
</dbReference>
<dbReference type="InterPro" id="IPR016151">
    <property type="entry name" value="DNA_mismatch_repair_MutS_N"/>
</dbReference>
<dbReference type="SMART" id="SM00534">
    <property type="entry name" value="MUTSac"/>
    <property type="match status" value="1"/>
</dbReference>
<dbReference type="GO" id="GO:0005829">
    <property type="term" value="C:cytosol"/>
    <property type="evidence" value="ECO:0007669"/>
    <property type="project" value="TreeGrafter"/>
</dbReference>
<dbReference type="SMART" id="SM00533">
    <property type="entry name" value="MUTSd"/>
    <property type="match status" value="1"/>
</dbReference>
<dbReference type="GO" id="GO:0005524">
    <property type="term" value="F:ATP binding"/>
    <property type="evidence" value="ECO:0007669"/>
    <property type="project" value="UniProtKB-UniRule"/>
</dbReference>
<dbReference type="Pfam" id="PF05192">
    <property type="entry name" value="MutS_III"/>
    <property type="match status" value="1"/>
</dbReference>
<comment type="similarity">
    <text evidence="1 9 10">Belongs to the DNA mismatch repair MutS family.</text>
</comment>
<dbReference type="CDD" id="cd03284">
    <property type="entry name" value="ABC_MutS1"/>
    <property type="match status" value="1"/>
</dbReference>
<keyword evidence="13" id="KW-1185">Reference proteome</keyword>
<dbReference type="Gene3D" id="3.40.1170.10">
    <property type="entry name" value="DNA repair protein MutS, domain I"/>
    <property type="match status" value="1"/>
</dbReference>
<sequence>MMQKYMDTKEEYPGCILFYRLGDFYEMFFEDAVTVSRELELTLTGKSCGLDERAPMCGVPYHAVDGYLNRLVAKGYKVAICEQTEDPKQAKGLVRREVVRVVTPGTILDSQMMDESKNNYIMCIVYLADRYGVSVADVSTGDYFVTELPDSGKLKDEISRFSPSEIICNESFYMSGMDLEDLKERLKIALYALDAWYFDDGMCRKNLLEHFQVKTLDGLGLGDLDSGVISAGALLGYLLETQKNNLAHMTRITPYTTGKYMMLDSSTRRNLELCETLREKQKRGSLLWVLDKTRTAMGARTLRKYAEQPLIERGEIERRLDAVAELKEQAICREEIREYLSPVYDLERLITKITYGTANPRDLTAFSGSLEMLPHVRYILEEMHSELLCEIRNRLDTLEDLCTLVKSAIAEDPPLAMKEGNIIRDGYSEEVDTLRRAKSEGKGWLAKLEEEEREKTGIKNLRIKYNKVFGYYLEVTNSYKNMVPDYFMRKQTLANAERYITPQLKELEDTILGAEDKLYALEYELYCKVRDTIAGEVERIQRTARAVAELDVFSTLALVAEHNHYVRPQINEKGVIDIRDGRHPVVERMIPDGSFICNDTFLDDKKQRISIITGPNMAGKSTYMRQTALIVLMAQIGSFVPAKSADIGLVDRIFTRVGASDDLASGQSTFMVEMTEVANILRNATAKSLLILDEIGRGTSTFDGLSIAWAVVEYISDTRFLGAKTLFATHYHELTELEGKIEHVNNYCIAVKEKGDDIVFLRKIVKGGADKSYGIQVAKLAGVPDLVINRAKEIVEELAEGDITGRVSEIAVKGCQKPQKKSRSKKYDEVDLAQFSLFDTVQDDDVLEELKTIDVGNLTPIDALNTIYRLQNKLKNRW</sequence>
<dbReference type="InterPro" id="IPR000432">
    <property type="entry name" value="DNA_mismatch_repair_MutS_C"/>
</dbReference>
<proteinExistence type="inferred from homology"/>
<dbReference type="InterPro" id="IPR007696">
    <property type="entry name" value="DNA_mismatch_repair_MutS_core"/>
</dbReference>
<reference evidence="12" key="1">
    <citation type="submission" date="2018-10" db="EMBL/GenBank/DDBJ databases">
        <title>Schaedlerella arabinophila gen. nov. sp. nov., isolated from the mouse intestinal tract and comparative analysis with the genome of the closely related altered Schaedler flora strain ASF502.</title>
        <authorList>
            <person name="Miyake S."/>
            <person name="Soh M."/>
            <person name="Seedorf H."/>
        </authorList>
    </citation>
    <scope>NUCLEOTIDE SEQUENCE [LARGE SCALE GENOMIC DNA]</scope>
    <source>
        <strain evidence="12">DSM 106076</strain>
    </source>
</reference>
<comment type="function">
    <text evidence="8 9">This protein is involved in the repair of mismatches in DNA. It is possible that it carries out the mismatch recognition step. This protein has a weak ATPase activity.</text>
</comment>
<dbReference type="Pfam" id="PF00488">
    <property type="entry name" value="MutS_V"/>
    <property type="match status" value="1"/>
</dbReference>
<accession>A0A3R8JM41</accession>
<dbReference type="InterPro" id="IPR007860">
    <property type="entry name" value="DNA_mmatch_repair_MutS_con_dom"/>
</dbReference>
<dbReference type="PIRSF" id="PIRSF037677">
    <property type="entry name" value="DNA_mis_repair_Msh6"/>
    <property type="match status" value="1"/>
</dbReference>
<evidence type="ECO:0000259" key="11">
    <source>
        <dbReference type="PROSITE" id="PS00486"/>
    </source>
</evidence>
<dbReference type="HAMAP" id="MF_00096">
    <property type="entry name" value="MutS"/>
    <property type="match status" value="1"/>
</dbReference>
<evidence type="ECO:0000256" key="6">
    <source>
        <dbReference type="ARBA" id="ARBA00023125"/>
    </source>
</evidence>
<dbReference type="Proteomes" id="UP000274920">
    <property type="component" value="Unassembled WGS sequence"/>
</dbReference>
<dbReference type="AlphaFoldDB" id="A0A3R8JM41"/>
<dbReference type="SUPFAM" id="SSF48334">
    <property type="entry name" value="DNA repair protein MutS, domain III"/>
    <property type="match status" value="1"/>
</dbReference>
<dbReference type="SUPFAM" id="SSF52540">
    <property type="entry name" value="P-loop containing nucleoside triphosphate hydrolases"/>
    <property type="match status" value="1"/>
</dbReference>
<dbReference type="FunFam" id="3.40.50.300:FF:001579">
    <property type="entry name" value="DNA mismatch repair protein MutS"/>
    <property type="match status" value="1"/>
</dbReference>
<protein>
    <recommendedName>
        <fullName evidence="2 9">DNA mismatch repair protein MutS</fullName>
    </recommendedName>
</protein>
<dbReference type="FunFam" id="1.10.1420.10:FF:000001">
    <property type="entry name" value="DNA mismatch repair protein MutS"/>
    <property type="match status" value="1"/>
</dbReference>
<name>A0A3R8JM41_9FIRM</name>
<dbReference type="Gene3D" id="3.30.420.110">
    <property type="entry name" value="MutS, connector domain"/>
    <property type="match status" value="1"/>
</dbReference>
<evidence type="ECO:0000256" key="8">
    <source>
        <dbReference type="ARBA" id="ARBA00024647"/>
    </source>
</evidence>
<keyword evidence="4 9" id="KW-0227">DNA damage</keyword>
<dbReference type="InterPro" id="IPR005748">
    <property type="entry name" value="DNA_mismatch_repair_MutS"/>
</dbReference>
<dbReference type="Pfam" id="PF05190">
    <property type="entry name" value="MutS_IV"/>
    <property type="match status" value="1"/>
</dbReference>
<dbReference type="InterPro" id="IPR027417">
    <property type="entry name" value="P-loop_NTPase"/>
</dbReference>
<dbReference type="GO" id="GO:0006298">
    <property type="term" value="P:mismatch repair"/>
    <property type="evidence" value="ECO:0007669"/>
    <property type="project" value="UniProtKB-UniRule"/>
</dbReference>
<keyword evidence="5 9" id="KW-0067">ATP-binding</keyword>
<dbReference type="PANTHER" id="PTHR11361">
    <property type="entry name" value="DNA MISMATCH REPAIR PROTEIN MUTS FAMILY MEMBER"/>
    <property type="match status" value="1"/>
</dbReference>
<gene>
    <name evidence="9 12" type="primary">mutS</name>
    <name evidence="12" type="ORF">EBB54_09330</name>
</gene>
<keyword evidence="7 9" id="KW-0234">DNA repair</keyword>
<dbReference type="GO" id="GO:0140664">
    <property type="term" value="F:ATP-dependent DNA damage sensor activity"/>
    <property type="evidence" value="ECO:0007669"/>
    <property type="project" value="InterPro"/>
</dbReference>
<evidence type="ECO:0000256" key="7">
    <source>
        <dbReference type="ARBA" id="ARBA00023204"/>
    </source>
</evidence>
<evidence type="ECO:0000256" key="5">
    <source>
        <dbReference type="ARBA" id="ARBA00022840"/>
    </source>
</evidence>
<dbReference type="InterPro" id="IPR036678">
    <property type="entry name" value="MutS_con_dom_sf"/>
</dbReference>
<feature type="binding site" evidence="9">
    <location>
        <begin position="614"/>
        <end position="621"/>
    </location>
    <ligand>
        <name>ATP</name>
        <dbReference type="ChEBI" id="CHEBI:30616"/>
    </ligand>
</feature>
<keyword evidence="6 9" id="KW-0238">DNA-binding</keyword>
<dbReference type="PROSITE" id="PS00486">
    <property type="entry name" value="DNA_MISMATCH_REPAIR_2"/>
    <property type="match status" value="1"/>
</dbReference>
<dbReference type="InterPro" id="IPR036187">
    <property type="entry name" value="DNA_mismatch_repair_MutS_sf"/>
</dbReference>
<dbReference type="SUPFAM" id="SSF53150">
    <property type="entry name" value="DNA repair protein MutS, domain II"/>
    <property type="match status" value="1"/>
</dbReference>
<dbReference type="Pfam" id="PF05188">
    <property type="entry name" value="MutS_II"/>
    <property type="match status" value="1"/>
</dbReference>
<comment type="caution">
    <text evidence="12">The sequence shown here is derived from an EMBL/GenBank/DDBJ whole genome shotgun (WGS) entry which is preliminary data.</text>
</comment>
<dbReference type="NCBIfam" id="NF003810">
    <property type="entry name" value="PRK05399.1"/>
    <property type="match status" value="1"/>
</dbReference>
<dbReference type="InterPro" id="IPR017261">
    <property type="entry name" value="DNA_mismatch_repair_MutS/MSH"/>
</dbReference>
<dbReference type="NCBIfam" id="TIGR01070">
    <property type="entry name" value="mutS1"/>
    <property type="match status" value="1"/>
</dbReference>
<organism evidence="12 13">
    <name type="scientific">Schaedlerella arabinosiphila</name>
    <dbReference type="NCBI Taxonomy" id="2044587"/>
    <lineage>
        <taxon>Bacteria</taxon>
        <taxon>Bacillati</taxon>
        <taxon>Bacillota</taxon>
        <taxon>Clostridia</taxon>
        <taxon>Lachnospirales</taxon>
        <taxon>Lachnospiraceae</taxon>
        <taxon>Schaedlerella</taxon>
    </lineage>
</organism>
<dbReference type="Gene3D" id="3.40.50.300">
    <property type="entry name" value="P-loop containing nucleotide triphosphate hydrolases"/>
    <property type="match status" value="1"/>
</dbReference>